<reference evidence="2" key="1">
    <citation type="journal article" date="2012" name="Science">
        <title>The Paleozoic origin of enzymatic lignin decomposition reconstructed from 31 fungal genomes.</title>
        <authorList>
            <person name="Floudas D."/>
            <person name="Binder M."/>
            <person name="Riley R."/>
            <person name="Barry K."/>
            <person name="Blanchette R.A."/>
            <person name="Henrissat B."/>
            <person name="Martinez A.T."/>
            <person name="Otillar R."/>
            <person name="Spatafora J.W."/>
            <person name="Yadav J.S."/>
            <person name="Aerts A."/>
            <person name="Benoit I."/>
            <person name="Boyd A."/>
            <person name="Carlson A."/>
            <person name="Copeland A."/>
            <person name="Coutinho P.M."/>
            <person name="de Vries R.P."/>
            <person name="Ferreira P."/>
            <person name="Findley K."/>
            <person name="Foster B."/>
            <person name="Gaskell J."/>
            <person name="Glotzer D."/>
            <person name="Gorecki P."/>
            <person name="Heitman J."/>
            <person name="Hesse C."/>
            <person name="Hori C."/>
            <person name="Igarashi K."/>
            <person name="Jurgens J.A."/>
            <person name="Kallen N."/>
            <person name="Kersten P."/>
            <person name="Kohler A."/>
            <person name="Kuees U."/>
            <person name="Kumar T.K.A."/>
            <person name="Kuo A."/>
            <person name="LaButti K."/>
            <person name="Larrondo L.F."/>
            <person name="Lindquist E."/>
            <person name="Ling A."/>
            <person name="Lombard V."/>
            <person name="Lucas S."/>
            <person name="Lundell T."/>
            <person name="Martin R."/>
            <person name="McLaughlin D.J."/>
            <person name="Morgenstern I."/>
            <person name="Morin E."/>
            <person name="Murat C."/>
            <person name="Nagy L.G."/>
            <person name="Nolan M."/>
            <person name="Ohm R.A."/>
            <person name="Patyshakuliyeva A."/>
            <person name="Rokas A."/>
            <person name="Ruiz-Duenas F.J."/>
            <person name="Sabat G."/>
            <person name="Salamov A."/>
            <person name="Samejima M."/>
            <person name="Schmutz J."/>
            <person name="Slot J.C."/>
            <person name="St John F."/>
            <person name="Stenlid J."/>
            <person name="Sun H."/>
            <person name="Sun S."/>
            <person name="Syed K."/>
            <person name="Tsang A."/>
            <person name="Wiebenga A."/>
            <person name="Young D."/>
            <person name="Pisabarro A."/>
            <person name="Eastwood D.C."/>
            <person name="Martin F."/>
            <person name="Cullen D."/>
            <person name="Grigoriev I.V."/>
            <person name="Hibbett D.S."/>
        </authorList>
    </citation>
    <scope>NUCLEOTIDE SEQUENCE [LARGE SCALE GENOMIC DNA]</scope>
    <source>
        <strain evidence="2">RWD-64-598 SS2</strain>
    </source>
</reference>
<dbReference type="EMBL" id="JH711579">
    <property type="protein sequence ID" value="EIW80148.1"/>
    <property type="molecule type" value="Genomic_DNA"/>
</dbReference>
<evidence type="ECO:0008006" key="3">
    <source>
        <dbReference type="Google" id="ProtNLM"/>
    </source>
</evidence>
<accession>A0A5M3MLV5</accession>
<dbReference type="OrthoDB" id="3256413at2759"/>
<dbReference type="Proteomes" id="UP000053558">
    <property type="component" value="Unassembled WGS sequence"/>
</dbReference>
<evidence type="ECO:0000313" key="2">
    <source>
        <dbReference type="Proteomes" id="UP000053558"/>
    </source>
</evidence>
<gene>
    <name evidence="1" type="ORF">CONPUDRAFT_73332</name>
</gene>
<name>A0A5M3MLV5_CONPW</name>
<evidence type="ECO:0000313" key="1">
    <source>
        <dbReference type="EMBL" id="EIW80148.1"/>
    </source>
</evidence>
<comment type="caution">
    <text evidence="1">The sequence shown here is derived from an EMBL/GenBank/DDBJ whole genome shotgun (WGS) entry which is preliminary data.</text>
</comment>
<keyword evidence="2" id="KW-1185">Reference proteome</keyword>
<dbReference type="KEGG" id="cput:CONPUDRAFT_73332"/>
<dbReference type="RefSeq" id="XP_007769082.1">
    <property type="nucleotide sequence ID" value="XM_007770892.1"/>
</dbReference>
<dbReference type="SUPFAM" id="SSF81383">
    <property type="entry name" value="F-box domain"/>
    <property type="match status" value="1"/>
</dbReference>
<dbReference type="GeneID" id="19209105"/>
<dbReference type="AlphaFoldDB" id="A0A5M3MLV5"/>
<sequence>MASCLVQSLGFQMSGDSPLAVPDELWVVILLETDLASLVTCKQVCQRFLLIVENDVGVTVQSRRSGIAPCRVESSTKSVGYLAWSTNRPVDLQTSSGVRLWKLYGDNLCVVSNDFVHCTRLASPIRGLEQHQWKIDHSFGAHWDFCADPSQDLLILVQETESRLAFEIYLLSLSNGLRHLAAVEEILYHVPEKSWGDISPEWDLSVEVYQSHVGISIQESNGRLPVEFAAWNWTTGKLVCHIEFEHYKVESFTFLPGDLVMFGMAAVIDEELHDAHLAFLLKEVLSFQASEQDHSGFYVNMQIKDLNPYAACRHWSKPDSALKAIWKGVLNIGIDSSNVEGRQTTVKIPWREDDKPMWNSVIQGRMQLSLYLQAHYGMKVEFGVITLEDPENPHKN</sequence>
<proteinExistence type="predicted"/>
<organism evidence="1 2">
    <name type="scientific">Coniophora puteana (strain RWD-64-598)</name>
    <name type="common">Brown rot fungus</name>
    <dbReference type="NCBI Taxonomy" id="741705"/>
    <lineage>
        <taxon>Eukaryota</taxon>
        <taxon>Fungi</taxon>
        <taxon>Dikarya</taxon>
        <taxon>Basidiomycota</taxon>
        <taxon>Agaricomycotina</taxon>
        <taxon>Agaricomycetes</taxon>
        <taxon>Agaricomycetidae</taxon>
        <taxon>Boletales</taxon>
        <taxon>Coniophorineae</taxon>
        <taxon>Coniophoraceae</taxon>
        <taxon>Coniophora</taxon>
    </lineage>
</organism>
<protein>
    <recommendedName>
        <fullName evidence="3">F-box domain-containing protein</fullName>
    </recommendedName>
</protein>
<dbReference type="InterPro" id="IPR036047">
    <property type="entry name" value="F-box-like_dom_sf"/>
</dbReference>